<dbReference type="InterPro" id="IPR052769">
    <property type="entry name" value="TPR_domain_protein"/>
</dbReference>
<dbReference type="OrthoDB" id="1872379at2759"/>
<gene>
    <name evidence="1" type="ORF">PAN0_049d6425</name>
</gene>
<dbReference type="PANTHER" id="PTHR46014">
    <property type="entry name" value="TETRATRICOPEPTIDE REPEAT PROTEIN 1"/>
    <property type="match status" value="1"/>
</dbReference>
<name>A0A081CNE3_PSEA2</name>
<protein>
    <submittedName>
        <fullName evidence="1">TPR-like protein</fullName>
    </submittedName>
</protein>
<evidence type="ECO:0000313" key="2">
    <source>
        <dbReference type="Proteomes" id="UP000053758"/>
    </source>
</evidence>
<reference evidence="2" key="1">
    <citation type="journal article" date="2014" name="Genome Announc.">
        <title>Draft Genome Sequence of the Yeast Pseudozyma antarctica Type Strain JCM10317, a Producer of the Glycolipid Biosurfactants, Mannosylerythritol Lipids.</title>
        <authorList>
            <person name="Saika A."/>
            <person name="Koike H."/>
            <person name="Hori T."/>
            <person name="Fukuoka T."/>
            <person name="Sato S."/>
            <person name="Habe H."/>
            <person name="Kitamoto D."/>
            <person name="Morita T."/>
        </authorList>
    </citation>
    <scope>NUCLEOTIDE SEQUENCE [LARGE SCALE GENOMIC DNA]</scope>
    <source>
        <strain evidence="2">JCM 10317</strain>
    </source>
</reference>
<dbReference type="SUPFAM" id="SSF48452">
    <property type="entry name" value="TPR-like"/>
    <property type="match status" value="1"/>
</dbReference>
<sequence>MAVIQEAYISEEIHELKAQANRSFAAKDYDAALSGYLDILALLPPRPQPKQGSSPHDQDDGETEADEAPVGELTAEIGTQESQESEESEEPEESEEMQQIRQFRSVIYANIAATHLRLSQPRDAVKAATESLLDQPRYVKALYRRAQANEEIGTWSGLSAALEDHQTLLSCPDLPSATRPDVQAAIARLEPKAKQAAEKEKDEMISKLKGLGDSILGNFGLSTNNFKFTQQPGGGYSMNFVR</sequence>
<proteinExistence type="predicted"/>
<dbReference type="InterPro" id="IPR011990">
    <property type="entry name" value="TPR-like_helical_dom_sf"/>
</dbReference>
<dbReference type="RefSeq" id="XP_014653612.1">
    <property type="nucleotide sequence ID" value="XM_014798126.1"/>
</dbReference>
<keyword evidence="2" id="KW-1185">Reference proteome</keyword>
<dbReference type="Gene3D" id="1.25.40.10">
    <property type="entry name" value="Tetratricopeptide repeat domain"/>
    <property type="match status" value="1"/>
</dbReference>
<dbReference type="HOGENOM" id="CLU_058463_0_0_1"/>
<accession>A0A081CNE3</accession>
<dbReference type="PANTHER" id="PTHR46014:SF1">
    <property type="entry name" value="TETRATRICOPEPTIDE REPEAT PROTEIN 1"/>
    <property type="match status" value="1"/>
</dbReference>
<dbReference type="EMBL" id="DF830116">
    <property type="protein sequence ID" value="GAK68189.1"/>
    <property type="molecule type" value="Genomic_DNA"/>
</dbReference>
<organism evidence="1 2">
    <name type="scientific">Pseudozyma antarctica</name>
    <name type="common">Yeast</name>
    <name type="synonym">Candida antarctica</name>
    <dbReference type="NCBI Taxonomy" id="84753"/>
    <lineage>
        <taxon>Eukaryota</taxon>
        <taxon>Fungi</taxon>
        <taxon>Dikarya</taxon>
        <taxon>Basidiomycota</taxon>
        <taxon>Ustilaginomycotina</taxon>
        <taxon>Ustilaginomycetes</taxon>
        <taxon>Ustilaginales</taxon>
        <taxon>Ustilaginaceae</taxon>
        <taxon>Moesziomyces</taxon>
    </lineage>
</organism>
<evidence type="ECO:0000313" key="1">
    <source>
        <dbReference type="EMBL" id="GAK68189.1"/>
    </source>
</evidence>
<dbReference type="AlphaFoldDB" id="A0A081CNE3"/>
<dbReference type="Proteomes" id="UP000053758">
    <property type="component" value="Unassembled WGS sequence"/>
</dbReference>
<dbReference type="GeneID" id="26307238"/>